<evidence type="ECO:0000313" key="3">
    <source>
        <dbReference type="Proteomes" id="UP000297703"/>
    </source>
</evidence>
<dbReference type="AlphaFoldDB" id="A0A4D9DR46"/>
<sequence length="149" mass="15970">MAVTLPVLLLTVDVPSARERFVDVGGKLRVNCSIPDAPGGWFFLYRDGDPEPLAWIAADGDDGPAGFDLPEEQALGPGGVFSCRYGPEEPGTRFDLALNDTEVWTQGSRSGGTDYSQINALRLGLGAAVLLLALLFVAQACWEERHLHG</sequence>
<name>A0A4D9DR46_9SAUR</name>
<feature type="transmembrane region" description="Helical" evidence="1">
    <location>
        <begin position="120"/>
        <end position="142"/>
    </location>
</feature>
<gene>
    <name evidence="2" type="ORF">DR999_PMT20876</name>
</gene>
<dbReference type="Proteomes" id="UP000297703">
    <property type="component" value="Unassembled WGS sequence"/>
</dbReference>
<dbReference type="EMBL" id="QXTE01000511">
    <property type="protein sequence ID" value="TFJ97292.1"/>
    <property type="molecule type" value="Genomic_DNA"/>
</dbReference>
<reference evidence="2 3" key="1">
    <citation type="submission" date="2019-04" db="EMBL/GenBank/DDBJ databases">
        <title>Draft genome of the big-headed turtle Platysternon megacephalum.</title>
        <authorList>
            <person name="Gong S."/>
        </authorList>
    </citation>
    <scope>NUCLEOTIDE SEQUENCE [LARGE SCALE GENOMIC DNA]</scope>
    <source>
        <strain evidence="2">DO16091913</strain>
        <tissue evidence="2">Muscle</tissue>
    </source>
</reference>
<keyword evidence="3" id="KW-1185">Reference proteome</keyword>
<evidence type="ECO:0000256" key="1">
    <source>
        <dbReference type="SAM" id="Phobius"/>
    </source>
</evidence>
<proteinExistence type="predicted"/>
<keyword evidence="1" id="KW-0812">Transmembrane</keyword>
<comment type="caution">
    <text evidence="2">The sequence shown here is derived from an EMBL/GenBank/DDBJ whole genome shotgun (WGS) entry which is preliminary data.</text>
</comment>
<keyword evidence="1" id="KW-0472">Membrane</keyword>
<keyword evidence="1" id="KW-1133">Transmembrane helix</keyword>
<evidence type="ECO:0000313" key="2">
    <source>
        <dbReference type="EMBL" id="TFJ97292.1"/>
    </source>
</evidence>
<accession>A0A4D9DR46</accession>
<protein>
    <submittedName>
        <fullName evidence="2">Mono</fullName>
    </submittedName>
</protein>
<organism evidence="2 3">
    <name type="scientific">Platysternon megacephalum</name>
    <name type="common">big-headed turtle</name>
    <dbReference type="NCBI Taxonomy" id="55544"/>
    <lineage>
        <taxon>Eukaryota</taxon>
        <taxon>Metazoa</taxon>
        <taxon>Chordata</taxon>
        <taxon>Craniata</taxon>
        <taxon>Vertebrata</taxon>
        <taxon>Euteleostomi</taxon>
        <taxon>Archelosauria</taxon>
        <taxon>Testudinata</taxon>
        <taxon>Testudines</taxon>
        <taxon>Cryptodira</taxon>
        <taxon>Durocryptodira</taxon>
        <taxon>Testudinoidea</taxon>
        <taxon>Platysternidae</taxon>
        <taxon>Platysternon</taxon>
    </lineage>
</organism>
<dbReference type="OrthoDB" id="9897029at2759"/>
<reference evidence="2 3" key="2">
    <citation type="submission" date="2019-04" db="EMBL/GenBank/DDBJ databases">
        <title>The genome sequence of big-headed turtle.</title>
        <authorList>
            <person name="Gong S."/>
        </authorList>
    </citation>
    <scope>NUCLEOTIDE SEQUENCE [LARGE SCALE GENOMIC DNA]</scope>
    <source>
        <strain evidence="2">DO16091913</strain>
        <tissue evidence="2">Muscle</tissue>
    </source>
</reference>